<reference evidence="2 3" key="1">
    <citation type="submission" date="2019-03" db="EMBL/GenBank/DDBJ databases">
        <title>Genomic Encyclopedia of Type Strains, Phase IV (KMG-IV): sequencing the most valuable type-strain genomes for metagenomic binning, comparative biology and taxonomic classification.</title>
        <authorList>
            <person name="Goeker M."/>
        </authorList>
    </citation>
    <scope>NUCLEOTIDE SEQUENCE [LARGE SCALE GENOMIC DNA]</scope>
    <source>
        <strain evidence="2 3">LX-B</strain>
    </source>
</reference>
<dbReference type="InterPro" id="IPR052548">
    <property type="entry name" value="Type_VII_TA_antitoxin"/>
</dbReference>
<evidence type="ECO:0000313" key="3">
    <source>
        <dbReference type="Proteomes" id="UP000295008"/>
    </source>
</evidence>
<feature type="domain" description="Polymerase nucleotidyl transferase" evidence="1">
    <location>
        <begin position="14"/>
        <end position="95"/>
    </location>
</feature>
<evidence type="ECO:0000259" key="1">
    <source>
        <dbReference type="Pfam" id="PF01909"/>
    </source>
</evidence>
<comment type="caution">
    <text evidence="2">The sequence shown here is derived from an EMBL/GenBank/DDBJ whole genome shotgun (WGS) entry which is preliminary data.</text>
</comment>
<gene>
    <name evidence="2" type="ORF">EDC14_105227</name>
</gene>
<dbReference type="EMBL" id="SLUN01000052">
    <property type="protein sequence ID" value="TCL56046.1"/>
    <property type="molecule type" value="Genomic_DNA"/>
</dbReference>
<evidence type="ECO:0000313" key="2">
    <source>
        <dbReference type="EMBL" id="TCL56046.1"/>
    </source>
</evidence>
<organism evidence="2 3">
    <name type="scientific">Hydrogenispora ethanolica</name>
    <dbReference type="NCBI Taxonomy" id="1082276"/>
    <lineage>
        <taxon>Bacteria</taxon>
        <taxon>Bacillati</taxon>
        <taxon>Bacillota</taxon>
        <taxon>Hydrogenispora</taxon>
    </lineage>
</organism>
<name>A0A4R1QQF1_HYDET</name>
<protein>
    <submittedName>
        <fullName evidence="2">Nucleotidyltransferase-like protein</fullName>
    </submittedName>
</protein>
<dbReference type="AlphaFoldDB" id="A0A4R1QQF1"/>
<dbReference type="PANTHER" id="PTHR33933">
    <property type="entry name" value="NUCLEOTIDYLTRANSFERASE"/>
    <property type="match status" value="1"/>
</dbReference>
<dbReference type="InterPro" id="IPR002934">
    <property type="entry name" value="Polymerase_NTP_transf_dom"/>
</dbReference>
<dbReference type="Gene3D" id="3.30.460.10">
    <property type="entry name" value="Beta Polymerase, domain 2"/>
    <property type="match status" value="1"/>
</dbReference>
<dbReference type="RefSeq" id="WP_132017527.1">
    <property type="nucleotide sequence ID" value="NZ_SLUN01000052.1"/>
</dbReference>
<dbReference type="Pfam" id="PF01909">
    <property type="entry name" value="NTP_transf_2"/>
    <property type="match status" value="1"/>
</dbReference>
<proteinExistence type="predicted"/>
<keyword evidence="2" id="KW-0808">Transferase</keyword>
<dbReference type="PANTHER" id="PTHR33933:SF1">
    <property type="entry name" value="PROTEIN ADENYLYLTRANSFERASE MNTA-RELATED"/>
    <property type="match status" value="1"/>
</dbReference>
<sequence length="104" mass="12105">MYTEKDFHAIKDIIINKIPETTGVILFGSYAKGTAREESDMDFAILTKRTLERPEKLKALTELRWEIARRGYNADFLIKNEADFLWEKDLPTLSKVIFHEGVEL</sequence>
<keyword evidence="3" id="KW-1185">Reference proteome</keyword>
<dbReference type="InterPro" id="IPR043519">
    <property type="entry name" value="NT_sf"/>
</dbReference>
<dbReference type="GO" id="GO:0016779">
    <property type="term" value="F:nucleotidyltransferase activity"/>
    <property type="evidence" value="ECO:0007669"/>
    <property type="project" value="InterPro"/>
</dbReference>
<dbReference type="CDD" id="cd05403">
    <property type="entry name" value="NT_KNTase_like"/>
    <property type="match status" value="1"/>
</dbReference>
<dbReference type="SUPFAM" id="SSF81301">
    <property type="entry name" value="Nucleotidyltransferase"/>
    <property type="match status" value="1"/>
</dbReference>
<accession>A0A4R1QQF1</accession>
<dbReference type="OrthoDB" id="9813766at2"/>
<dbReference type="Proteomes" id="UP000295008">
    <property type="component" value="Unassembled WGS sequence"/>
</dbReference>